<dbReference type="Proteomes" id="UP000428328">
    <property type="component" value="Chromosome"/>
</dbReference>
<evidence type="ECO:0000313" key="3">
    <source>
        <dbReference type="Proteomes" id="UP000428328"/>
    </source>
</evidence>
<gene>
    <name evidence="2" type="ORF">GM415_12490</name>
</gene>
<dbReference type="AlphaFoldDB" id="A0A6I6JKT3"/>
<accession>A0A6I6JKT3</accession>
<evidence type="ECO:0000259" key="1">
    <source>
        <dbReference type="Pfam" id="PF12728"/>
    </source>
</evidence>
<dbReference type="EMBL" id="CP046400">
    <property type="protein sequence ID" value="QGY40913.1"/>
    <property type="molecule type" value="Genomic_DNA"/>
</dbReference>
<sequence>MDLNELFRPVLDAIGIIDGRLACLEERLGSSPSHSGYLTTHEAAEFLSLSPQTLELWRHNSEGPRYVKLGRAVRYAVADLIEYMERNQIMEG</sequence>
<dbReference type="InterPro" id="IPR009061">
    <property type="entry name" value="DNA-bd_dom_put_sf"/>
</dbReference>
<protein>
    <submittedName>
        <fullName evidence="2">Helix-turn-helix domain-containing protein</fullName>
    </submittedName>
</protein>
<proteinExistence type="predicted"/>
<dbReference type="Pfam" id="PF12728">
    <property type="entry name" value="HTH_17"/>
    <property type="match status" value="1"/>
</dbReference>
<evidence type="ECO:0000313" key="2">
    <source>
        <dbReference type="EMBL" id="QGY40913.1"/>
    </source>
</evidence>
<dbReference type="KEGG" id="psel:GM415_12490"/>
<name>A0A6I6JKT3_9BACT</name>
<feature type="domain" description="Helix-turn-helix" evidence="1">
    <location>
        <begin position="37"/>
        <end position="87"/>
    </location>
</feature>
<keyword evidence="3" id="KW-1185">Reference proteome</keyword>
<dbReference type="SUPFAM" id="SSF46955">
    <property type="entry name" value="Putative DNA-binding domain"/>
    <property type="match status" value="1"/>
</dbReference>
<dbReference type="InterPro" id="IPR041657">
    <property type="entry name" value="HTH_17"/>
</dbReference>
<organism evidence="2 3">
    <name type="scientific">Pseudodesulfovibrio cashew</name>
    <dbReference type="NCBI Taxonomy" id="2678688"/>
    <lineage>
        <taxon>Bacteria</taxon>
        <taxon>Pseudomonadati</taxon>
        <taxon>Thermodesulfobacteriota</taxon>
        <taxon>Desulfovibrionia</taxon>
        <taxon>Desulfovibrionales</taxon>
        <taxon>Desulfovibrionaceae</taxon>
    </lineage>
</organism>
<reference evidence="2 3" key="1">
    <citation type="submission" date="2019-11" db="EMBL/GenBank/DDBJ databases">
        <authorList>
            <person name="Zheng R.K."/>
            <person name="Sun C.M."/>
        </authorList>
    </citation>
    <scope>NUCLEOTIDE SEQUENCE [LARGE SCALE GENOMIC DNA]</scope>
    <source>
        <strain evidence="2 3">SRB007</strain>
    </source>
</reference>
<dbReference type="RefSeq" id="WP_158948668.1">
    <property type="nucleotide sequence ID" value="NZ_CP046400.1"/>
</dbReference>